<feature type="transmembrane region" description="Helical" evidence="6">
    <location>
        <begin position="40"/>
        <end position="60"/>
    </location>
</feature>
<dbReference type="InterPro" id="IPR005496">
    <property type="entry name" value="Integral_membrane_TerC"/>
</dbReference>
<evidence type="ECO:0000256" key="3">
    <source>
        <dbReference type="ARBA" id="ARBA00022692"/>
    </source>
</evidence>
<evidence type="ECO:0000256" key="4">
    <source>
        <dbReference type="ARBA" id="ARBA00022989"/>
    </source>
</evidence>
<dbReference type="RefSeq" id="WP_047860982.1">
    <property type="nucleotide sequence ID" value="NZ_CP011509.1"/>
</dbReference>
<organism evidence="7 8">
    <name type="scientific">Archangium gephyra</name>
    <dbReference type="NCBI Taxonomy" id="48"/>
    <lineage>
        <taxon>Bacteria</taxon>
        <taxon>Pseudomonadati</taxon>
        <taxon>Myxococcota</taxon>
        <taxon>Myxococcia</taxon>
        <taxon>Myxococcales</taxon>
        <taxon>Cystobacterineae</taxon>
        <taxon>Archangiaceae</taxon>
        <taxon>Archangium</taxon>
    </lineage>
</organism>
<sequence length="328" mass="36723">MNPERIAPWEWGVFGILVVAMILVDLLAHRTKRGETKKAAYIWSGVWVAVGLAFGLFVWARHGGTSAQEYLGAYLIEKSLSLDNLFVFLVIFASLSVPENKQRRVLFWGIFGALVFRGLFIFLGLEAITRWHWVVYVFGAILLVAAWRVARRHPSEEASGNNRMVAWLEKRLPVTSEYEGKQFFKHVEGRWQATPLLIALIAIELSDVAFAIDSVPAALSVSHNLFVVYTSNVFAILGLRALYIALAKTVHELRYLHWGLAAVLAFAGLKMILSDWVHVAPLVSVAIIVTCIGISVGLSVRARKRDARRKAVLKDERPRGGRQEEVHA</sequence>
<feature type="transmembrane region" description="Helical" evidence="6">
    <location>
        <begin position="105"/>
        <end position="125"/>
    </location>
</feature>
<dbReference type="GO" id="GO:0016020">
    <property type="term" value="C:membrane"/>
    <property type="evidence" value="ECO:0007669"/>
    <property type="project" value="UniProtKB-SubCell"/>
</dbReference>
<dbReference type="PANTHER" id="PTHR30238:SF0">
    <property type="entry name" value="THYLAKOID MEMBRANE PROTEIN TERC, CHLOROPLASTIC"/>
    <property type="match status" value="1"/>
</dbReference>
<dbReference type="PANTHER" id="PTHR30238">
    <property type="entry name" value="MEMBRANE BOUND PREDICTED REDOX MODULATOR"/>
    <property type="match status" value="1"/>
</dbReference>
<feature type="transmembrane region" description="Helical" evidence="6">
    <location>
        <begin position="6"/>
        <end position="28"/>
    </location>
</feature>
<dbReference type="EMBL" id="CP011509">
    <property type="protein sequence ID" value="AKJ08139.1"/>
    <property type="molecule type" value="Genomic_DNA"/>
</dbReference>
<feature type="transmembrane region" description="Helical" evidence="6">
    <location>
        <begin position="224"/>
        <end position="243"/>
    </location>
</feature>
<evidence type="ECO:0000256" key="5">
    <source>
        <dbReference type="ARBA" id="ARBA00023136"/>
    </source>
</evidence>
<comment type="subcellular location">
    <subcellularLocation>
        <location evidence="1">Membrane</location>
        <topology evidence="1">Multi-pass membrane protein</topology>
    </subcellularLocation>
</comment>
<evidence type="ECO:0000256" key="6">
    <source>
        <dbReference type="SAM" id="Phobius"/>
    </source>
</evidence>
<reference evidence="7 8" key="1">
    <citation type="submission" date="2015-05" db="EMBL/GenBank/DDBJ databases">
        <title>Genome assembly of Archangium gephyra DSM 2261.</title>
        <authorList>
            <person name="Sharma G."/>
            <person name="Subramanian S."/>
        </authorList>
    </citation>
    <scope>NUCLEOTIDE SEQUENCE [LARGE SCALE GENOMIC DNA]</scope>
    <source>
        <strain evidence="7 8">DSM 2261</strain>
    </source>
</reference>
<dbReference type="InterPro" id="IPR022369">
    <property type="entry name" value="Integral_membrane_TerC_rswitch"/>
</dbReference>
<dbReference type="Proteomes" id="UP000035579">
    <property type="component" value="Chromosome"/>
</dbReference>
<evidence type="ECO:0000313" key="7">
    <source>
        <dbReference type="EMBL" id="AKJ08139.1"/>
    </source>
</evidence>
<comment type="similarity">
    <text evidence="2">Belongs to the TerC family.</text>
</comment>
<keyword evidence="4 6" id="KW-1133">Transmembrane helix</keyword>
<proteinExistence type="inferred from homology"/>
<dbReference type="AlphaFoldDB" id="A0AAC8QIR2"/>
<gene>
    <name evidence="7" type="ORF">AA314_09765</name>
</gene>
<protein>
    <submittedName>
        <fullName evidence="7">Integral membrane protein TerC</fullName>
    </submittedName>
</protein>
<dbReference type="KEGG" id="age:AA314_09765"/>
<name>A0AAC8QIR2_9BACT</name>
<evidence type="ECO:0000313" key="8">
    <source>
        <dbReference type="Proteomes" id="UP000035579"/>
    </source>
</evidence>
<dbReference type="Pfam" id="PF03741">
    <property type="entry name" value="TerC"/>
    <property type="match status" value="1"/>
</dbReference>
<dbReference type="NCBIfam" id="TIGR03718">
    <property type="entry name" value="R_switched_Alx"/>
    <property type="match status" value="1"/>
</dbReference>
<feature type="transmembrane region" description="Helical" evidence="6">
    <location>
        <begin position="255"/>
        <end position="273"/>
    </location>
</feature>
<feature type="transmembrane region" description="Helical" evidence="6">
    <location>
        <begin position="279"/>
        <end position="300"/>
    </location>
</feature>
<feature type="transmembrane region" description="Helical" evidence="6">
    <location>
        <begin position="80"/>
        <end position="98"/>
    </location>
</feature>
<feature type="transmembrane region" description="Helical" evidence="6">
    <location>
        <begin position="131"/>
        <end position="150"/>
    </location>
</feature>
<feature type="transmembrane region" description="Helical" evidence="6">
    <location>
        <begin position="193"/>
        <end position="212"/>
    </location>
</feature>
<evidence type="ECO:0000256" key="1">
    <source>
        <dbReference type="ARBA" id="ARBA00004141"/>
    </source>
</evidence>
<keyword evidence="5 6" id="KW-0472">Membrane</keyword>
<accession>A0AAC8QIR2</accession>
<evidence type="ECO:0000256" key="2">
    <source>
        <dbReference type="ARBA" id="ARBA00007511"/>
    </source>
</evidence>
<keyword evidence="3 6" id="KW-0812">Transmembrane</keyword>